<dbReference type="InterPro" id="IPR036590">
    <property type="entry name" value="SRAP-like"/>
</dbReference>
<reference evidence="1 2" key="1">
    <citation type="submission" date="2019-06" db="EMBL/GenBank/DDBJ databases">
        <authorList>
            <person name="Rodrigo-Torres L."/>
            <person name="Arahal R. D."/>
            <person name="Lucena T."/>
        </authorList>
    </citation>
    <scope>NUCLEOTIDE SEQUENCE [LARGE SCALE GENOMIC DNA]</scope>
    <source>
        <strain evidence="1 2">SB0023/3</strain>
    </source>
</reference>
<name>A0A509EPA4_9HYPH</name>
<keyword evidence="2" id="KW-1185">Reference proteome</keyword>
<dbReference type="EMBL" id="CABFPH010000242">
    <property type="protein sequence ID" value="VUD75113.1"/>
    <property type="molecule type" value="Genomic_DNA"/>
</dbReference>
<gene>
    <name evidence="1" type="ORF">MET9862_05755</name>
</gene>
<proteinExistence type="predicted"/>
<accession>A0A509EPA4</accession>
<dbReference type="SUPFAM" id="SSF143081">
    <property type="entry name" value="BB1717-like"/>
    <property type="match status" value="1"/>
</dbReference>
<evidence type="ECO:0000313" key="2">
    <source>
        <dbReference type="Proteomes" id="UP000410984"/>
    </source>
</evidence>
<dbReference type="AlphaFoldDB" id="A0A509EPA4"/>
<dbReference type="Proteomes" id="UP000410984">
    <property type="component" value="Unassembled WGS sequence"/>
</dbReference>
<evidence type="ECO:0000313" key="1">
    <source>
        <dbReference type="EMBL" id="VUD75113.1"/>
    </source>
</evidence>
<sequence length="53" mass="5797">MCNLYSLIRPQAEIRDAFGIRRDEAGNLPPLPGIFPNTAAPVAPCERASARCR</sequence>
<organism evidence="1 2">
    <name type="scientific">Methylobacterium symbioticum</name>
    <dbReference type="NCBI Taxonomy" id="2584084"/>
    <lineage>
        <taxon>Bacteria</taxon>
        <taxon>Pseudomonadati</taxon>
        <taxon>Pseudomonadota</taxon>
        <taxon>Alphaproteobacteria</taxon>
        <taxon>Hyphomicrobiales</taxon>
        <taxon>Methylobacteriaceae</taxon>
        <taxon>Methylobacterium</taxon>
    </lineage>
</organism>
<evidence type="ECO:0008006" key="3">
    <source>
        <dbReference type="Google" id="ProtNLM"/>
    </source>
</evidence>
<protein>
    <recommendedName>
        <fullName evidence="3">SOS response-associated peptidase YedK</fullName>
    </recommendedName>
</protein>